<name>A0A084VHZ6_ANOSI</name>
<feature type="region of interest" description="Disordered" evidence="1">
    <location>
        <begin position="73"/>
        <end position="98"/>
    </location>
</feature>
<feature type="region of interest" description="Disordered" evidence="1">
    <location>
        <begin position="113"/>
        <end position="164"/>
    </location>
</feature>
<accession>A0A084VHZ6</accession>
<feature type="compositionally biased region" description="Basic and acidic residues" evidence="1">
    <location>
        <begin position="118"/>
        <end position="134"/>
    </location>
</feature>
<organism evidence="2">
    <name type="scientific">Anopheles sinensis</name>
    <name type="common">Mosquito</name>
    <dbReference type="NCBI Taxonomy" id="74873"/>
    <lineage>
        <taxon>Eukaryota</taxon>
        <taxon>Metazoa</taxon>
        <taxon>Ecdysozoa</taxon>
        <taxon>Arthropoda</taxon>
        <taxon>Hexapoda</taxon>
        <taxon>Insecta</taxon>
        <taxon>Pterygota</taxon>
        <taxon>Neoptera</taxon>
        <taxon>Endopterygota</taxon>
        <taxon>Diptera</taxon>
        <taxon>Nematocera</taxon>
        <taxon>Culicoidea</taxon>
        <taxon>Culicidae</taxon>
        <taxon>Anophelinae</taxon>
        <taxon>Anopheles</taxon>
    </lineage>
</organism>
<feature type="compositionally biased region" description="Basic residues" evidence="1">
    <location>
        <begin position="75"/>
        <end position="84"/>
    </location>
</feature>
<dbReference type="EMBL" id="ATLV01013252">
    <property type="status" value="NOT_ANNOTATED_CDS"/>
    <property type="molecule type" value="Genomic_DNA"/>
</dbReference>
<evidence type="ECO:0000313" key="3">
    <source>
        <dbReference type="EnsemblMetazoa" id="ASIC004831-PA"/>
    </source>
</evidence>
<reference evidence="3" key="2">
    <citation type="submission" date="2020-05" db="UniProtKB">
        <authorList>
            <consortium name="EnsemblMetazoa"/>
        </authorList>
    </citation>
    <scope>IDENTIFICATION</scope>
</reference>
<dbReference type="AlphaFoldDB" id="A0A084VHZ6"/>
<dbReference type="EnsemblMetazoa" id="ASIC004831-RA">
    <property type="protein sequence ID" value="ASIC004831-PA"/>
    <property type="gene ID" value="ASIC004831"/>
</dbReference>
<dbReference type="GO" id="GO:0016787">
    <property type="term" value="F:hydrolase activity"/>
    <property type="evidence" value="ECO:0007669"/>
    <property type="project" value="UniProtKB-KW"/>
</dbReference>
<sequence length="195" mass="21994">MLNLLVLFKECLKMSARAKRAKTQIKSPPQANPNHILPKHEPTTKHPLAHDQPRFWCNTSPVQAQVQRACNREKRANHRPKGRFRSVLQTHQTPGEPRAGRLFLVSLPEGSCGPKGSFDSHRAVPKPRDSRMELKQQQGEGLGQGKEPVSPSLHDSFQSQRTNQTRLNRFPLVRWCASGGGHSFRRRCWGATSDA</sequence>
<evidence type="ECO:0000313" key="2">
    <source>
        <dbReference type="EMBL" id="KFB37590.1"/>
    </source>
</evidence>
<dbReference type="EMBL" id="KE524847">
    <property type="protein sequence ID" value="KFB37590.1"/>
    <property type="molecule type" value="Genomic_DNA"/>
</dbReference>
<proteinExistence type="predicted"/>
<evidence type="ECO:0000256" key="1">
    <source>
        <dbReference type="SAM" id="MobiDB-lite"/>
    </source>
</evidence>
<reference evidence="2 4" key="1">
    <citation type="journal article" date="2014" name="BMC Genomics">
        <title>Genome sequence of Anopheles sinensis provides insight into genetics basis of mosquito competence for malaria parasites.</title>
        <authorList>
            <person name="Zhou D."/>
            <person name="Zhang D."/>
            <person name="Ding G."/>
            <person name="Shi L."/>
            <person name="Hou Q."/>
            <person name="Ye Y."/>
            <person name="Xu Y."/>
            <person name="Zhou H."/>
            <person name="Xiong C."/>
            <person name="Li S."/>
            <person name="Yu J."/>
            <person name="Hong S."/>
            <person name="Yu X."/>
            <person name="Zou P."/>
            <person name="Chen C."/>
            <person name="Chang X."/>
            <person name="Wang W."/>
            <person name="Lv Y."/>
            <person name="Sun Y."/>
            <person name="Ma L."/>
            <person name="Shen B."/>
            <person name="Zhu C."/>
        </authorList>
    </citation>
    <scope>NUCLEOTIDE SEQUENCE [LARGE SCALE GENOMIC DNA]</scope>
</reference>
<protein>
    <submittedName>
        <fullName evidence="2 3">Putative glycoside hydrolase</fullName>
    </submittedName>
</protein>
<gene>
    <name evidence="2" type="ORF">ZHAS_00004831</name>
</gene>
<feature type="compositionally biased region" description="Basic and acidic residues" evidence="1">
    <location>
        <begin position="38"/>
        <end position="51"/>
    </location>
</feature>
<feature type="region of interest" description="Disordered" evidence="1">
    <location>
        <begin position="21"/>
        <end position="51"/>
    </location>
</feature>
<keyword evidence="2" id="KW-0378">Hydrolase</keyword>
<dbReference type="VEuPathDB" id="VectorBase:ASIC004831"/>
<feature type="compositionally biased region" description="Polar residues" evidence="1">
    <location>
        <begin position="24"/>
        <end position="33"/>
    </location>
</feature>
<keyword evidence="4" id="KW-1185">Reference proteome</keyword>
<feature type="compositionally biased region" description="Polar residues" evidence="1">
    <location>
        <begin position="153"/>
        <end position="164"/>
    </location>
</feature>
<dbReference type="Proteomes" id="UP000030765">
    <property type="component" value="Unassembled WGS sequence"/>
</dbReference>
<evidence type="ECO:0000313" key="4">
    <source>
        <dbReference type="Proteomes" id="UP000030765"/>
    </source>
</evidence>